<feature type="compositionally biased region" description="Basic and acidic residues" evidence="7">
    <location>
        <begin position="201"/>
        <end position="212"/>
    </location>
</feature>
<dbReference type="Gene3D" id="2.30.30.140">
    <property type="match status" value="2"/>
</dbReference>
<dbReference type="EMBL" id="KE346360">
    <property type="protein sequence ID" value="KJE88355.1"/>
    <property type="molecule type" value="Genomic_DNA"/>
</dbReference>
<dbReference type="OrthoDB" id="197400at2759"/>
<feature type="compositionally biased region" description="Gly residues" evidence="7">
    <location>
        <begin position="26"/>
        <end position="35"/>
    </location>
</feature>
<feature type="compositionally biased region" description="Low complexity" evidence="7">
    <location>
        <begin position="1"/>
        <end position="10"/>
    </location>
</feature>
<dbReference type="GO" id="GO:0015030">
    <property type="term" value="C:Cajal body"/>
    <property type="evidence" value="ECO:0007669"/>
    <property type="project" value="UniProtKB-SubCell"/>
</dbReference>
<keyword evidence="5" id="KW-0539">Nucleus</keyword>
<evidence type="ECO:0000256" key="4">
    <source>
        <dbReference type="ARBA" id="ARBA00022490"/>
    </source>
</evidence>
<feature type="compositionally biased region" description="Low complexity" evidence="7">
    <location>
        <begin position="69"/>
        <end position="94"/>
    </location>
</feature>
<keyword evidence="4" id="KW-0963">Cytoplasm</keyword>
<feature type="domain" description="Tudor" evidence="8">
    <location>
        <begin position="107"/>
        <end position="167"/>
    </location>
</feature>
<comment type="similarity">
    <text evidence="3">Belongs to the SMN family.</text>
</comment>
<evidence type="ECO:0000313" key="10">
    <source>
        <dbReference type="Proteomes" id="UP000008743"/>
    </source>
</evidence>
<feature type="domain" description="Tudor" evidence="8">
    <location>
        <begin position="300"/>
        <end position="360"/>
    </location>
</feature>
<dbReference type="Pfam" id="PF06003">
    <property type="entry name" value="SMN_Tudor"/>
    <property type="match status" value="2"/>
</dbReference>
<dbReference type="Proteomes" id="UP000008743">
    <property type="component" value="Unassembled WGS sequence"/>
</dbReference>
<feature type="compositionally biased region" description="Polar residues" evidence="7">
    <location>
        <begin position="11"/>
        <end position="22"/>
    </location>
</feature>
<feature type="compositionally biased region" description="Low complexity" evidence="7">
    <location>
        <begin position="186"/>
        <end position="200"/>
    </location>
</feature>
<feature type="region of interest" description="Disordered" evidence="7">
    <location>
        <begin position="64"/>
        <end position="107"/>
    </location>
</feature>
<evidence type="ECO:0000256" key="6">
    <source>
        <dbReference type="ARBA" id="ARBA00034695"/>
    </source>
</evidence>
<evidence type="ECO:0000256" key="3">
    <source>
        <dbReference type="ARBA" id="ARBA00005371"/>
    </source>
</evidence>
<evidence type="ECO:0000313" key="9">
    <source>
        <dbReference type="EMBL" id="KJE88355.1"/>
    </source>
</evidence>
<evidence type="ECO:0000256" key="2">
    <source>
        <dbReference type="ARBA" id="ARBA00004408"/>
    </source>
</evidence>
<proteinExistence type="inferred from homology"/>
<feature type="region of interest" description="Disordered" evidence="7">
    <location>
        <begin position="179"/>
        <end position="293"/>
    </location>
</feature>
<accession>A0A0D2WG70</accession>
<dbReference type="InterPro" id="IPR047298">
    <property type="entry name" value="Tudor_SMN_eumet"/>
</dbReference>
<dbReference type="eggNOG" id="KOG4327">
    <property type="taxonomic scope" value="Eukaryota"/>
</dbReference>
<gene>
    <name evidence="9" type="ORF">CAOG_000018</name>
</gene>
<protein>
    <recommendedName>
        <fullName evidence="8">Tudor domain-containing protein</fullName>
    </recommendedName>
</protein>
<dbReference type="GO" id="GO:0003723">
    <property type="term" value="F:RNA binding"/>
    <property type="evidence" value="ECO:0007669"/>
    <property type="project" value="InterPro"/>
</dbReference>
<organism evidence="9 10">
    <name type="scientific">Capsaspora owczarzaki (strain ATCC 30864)</name>
    <dbReference type="NCBI Taxonomy" id="595528"/>
    <lineage>
        <taxon>Eukaryota</taxon>
        <taxon>Filasterea</taxon>
        <taxon>Capsaspora</taxon>
    </lineage>
</organism>
<evidence type="ECO:0000256" key="7">
    <source>
        <dbReference type="SAM" id="MobiDB-lite"/>
    </source>
</evidence>
<dbReference type="InterPro" id="IPR040424">
    <property type="entry name" value="Smn1"/>
</dbReference>
<feature type="region of interest" description="Disordered" evidence="7">
    <location>
        <begin position="1"/>
        <end position="35"/>
    </location>
</feature>
<keyword evidence="10" id="KW-1185">Reference proteome</keyword>
<dbReference type="AlphaFoldDB" id="A0A0D2WG70"/>
<dbReference type="GO" id="GO:0006397">
    <property type="term" value="P:mRNA processing"/>
    <property type="evidence" value="ECO:0007669"/>
    <property type="project" value="InterPro"/>
</dbReference>
<evidence type="ECO:0000259" key="8">
    <source>
        <dbReference type="PROSITE" id="PS50304"/>
    </source>
</evidence>
<dbReference type="InterPro" id="IPR002999">
    <property type="entry name" value="Tudor"/>
</dbReference>
<dbReference type="GO" id="GO:0097504">
    <property type="term" value="C:Gemini of Cajal bodies"/>
    <property type="evidence" value="ECO:0007669"/>
    <property type="project" value="UniProtKB-SubCell"/>
</dbReference>
<dbReference type="InParanoid" id="A0A0D2WG70"/>
<evidence type="ECO:0000256" key="5">
    <source>
        <dbReference type="ARBA" id="ARBA00023242"/>
    </source>
</evidence>
<dbReference type="PANTHER" id="PTHR39267:SF1">
    <property type="entry name" value="SURVIVAL MOTOR NEURON PROTEIN"/>
    <property type="match status" value="1"/>
</dbReference>
<dbReference type="GO" id="GO:0005737">
    <property type="term" value="C:cytoplasm"/>
    <property type="evidence" value="ECO:0007669"/>
    <property type="project" value="InterPro"/>
</dbReference>
<evidence type="ECO:0000256" key="1">
    <source>
        <dbReference type="ARBA" id="ARBA00004216"/>
    </source>
</evidence>
<name>A0A0D2WG70_CAPO3</name>
<dbReference type="SMART" id="SM00333">
    <property type="entry name" value="TUDOR"/>
    <property type="match status" value="2"/>
</dbReference>
<dbReference type="CDD" id="cd20398">
    <property type="entry name" value="Tudor_SMN"/>
    <property type="match status" value="1"/>
</dbReference>
<comment type="subcellular location">
    <subcellularLocation>
        <location evidence="1">Cytoplasm</location>
        <location evidence="1">Myofibril</location>
        <location evidence="1">Sarcomere</location>
        <location evidence="1">Z line</location>
    </subcellularLocation>
    <subcellularLocation>
        <location evidence="2">Nucleus</location>
        <location evidence="2">Cajal body</location>
    </subcellularLocation>
    <subcellularLocation>
        <location evidence="6">Nucleus</location>
        <location evidence="6">Gem</location>
    </subcellularLocation>
</comment>
<dbReference type="SUPFAM" id="SSF63748">
    <property type="entry name" value="Tudor/PWWP/MBT"/>
    <property type="match status" value="2"/>
</dbReference>
<dbReference type="InterPro" id="IPR010304">
    <property type="entry name" value="SMN_Tudor"/>
</dbReference>
<dbReference type="PANTHER" id="PTHR39267">
    <property type="entry name" value="SURVIVAL MOTOR NEURON-LIKE PROTEIN 1"/>
    <property type="match status" value="1"/>
</dbReference>
<dbReference type="STRING" id="595528.A0A0D2WG70"/>
<sequence length="407" mass="43483">MATATTTTTTSFSGLLNASSADAGQGKSGSSGVGGLLRPAEAAEMQRDALSLLEVFQASIQSHKDETHNASANNAASSSSSSSSSSSTTSQTSNGKGSGKPETSSRAWKQGDLCRATWSEDGIVYNATIDELCADGIHCWVTYTEYGNQERQSLEDLLPPTVAQLEEYASQPLQEAQLRSSTQLFARESSGSVSDVSSEASDSRKSTTERSHAVRRTHKLPNAPPKSESEELGAGEKSKPPASSATANATSTPKVDSSQKIEADTSSSATLPRQPILLENAKKKPKQPTASASLEPRMVEWHVGDECISVYSVDQREYPAVIEQISDDGIYCIVKYLGYNNKEEVELESLQPNLDSEEASATLTATATPNVDHSQFVQPPALRGEVLPHRTTRSLLNYFQPGTMLAI</sequence>
<feature type="compositionally biased region" description="Low complexity" evidence="7">
    <location>
        <begin position="240"/>
        <end position="254"/>
    </location>
</feature>
<dbReference type="PROSITE" id="PS50304">
    <property type="entry name" value="TUDOR"/>
    <property type="match status" value="2"/>
</dbReference>
<reference evidence="10" key="1">
    <citation type="submission" date="2011-02" db="EMBL/GenBank/DDBJ databases">
        <title>The Genome Sequence of Capsaspora owczarzaki ATCC 30864.</title>
        <authorList>
            <person name="Russ C."/>
            <person name="Cuomo C."/>
            <person name="Burger G."/>
            <person name="Gray M.W."/>
            <person name="Holland P.W.H."/>
            <person name="King N."/>
            <person name="Lang F.B.F."/>
            <person name="Roger A.J."/>
            <person name="Ruiz-Trillo I."/>
            <person name="Young S.K."/>
            <person name="Zeng Q."/>
            <person name="Gargeya S."/>
            <person name="Alvarado L."/>
            <person name="Berlin A."/>
            <person name="Chapman S.B."/>
            <person name="Chen Z."/>
            <person name="Freedman E."/>
            <person name="Gellesch M."/>
            <person name="Goldberg J."/>
            <person name="Griggs A."/>
            <person name="Gujja S."/>
            <person name="Heilman E."/>
            <person name="Heiman D."/>
            <person name="Howarth C."/>
            <person name="Mehta T."/>
            <person name="Neiman D."/>
            <person name="Pearson M."/>
            <person name="Roberts A."/>
            <person name="Saif S."/>
            <person name="Shea T."/>
            <person name="Shenoy N."/>
            <person name="Sisk P."/>
            <person name="Stolte C."/>
            <person name="Sykes S."/>
            <person name="White J."/>
            <person name="Yandava C."/>
            <person name="Haas B."/>
            <person name="Nusbaum C."/>
            <person name="Birren B."/>
        </authorList>
    </citation>
    <scope>NUCLEOTIDE SEQUENCE</scope>
    <source>
        <strain evidence="10">ATCC 30864</strain>
    </source>
</reference>